<dbReference type="GO" id="GO:0006260">
    <property type="term" value="P:DNA replication"/>
    <property type="evidence" value="ECO:0007669"/>
    <property type="project" value="UniProtKB-KW"/>
</dbReference>
<dbReference type="GO" id="GO:0000781">
    <property type="term" value="C:chromosome, telomeric region"/>
    <property type="evidence" value="ECO:0007669"/>
    <property type="project" value="TreeGrafter"/>
</dbReference>
<dbReference type="SUPFAM" id="SSF50249">
    <property type="entry name" value="Nucleic acid-binding proteins"/>
    <property type="match status" value="1"/>
</dbReference>
<accession>A0A9P3LAM8</accession>
<dbReference type="CDD" id="cd04478">
    <property type="entry name" value="RPA2_DBD_D"/>
    <property type="match status" value="1"/>
</dbReference>
<keyword evidence="4" id="KW-0238">DNA-binding</keyword>
<dbReference type="Pfam" id="PF01336">
    <property type="entry name" value="tRNA_anti-codon"/>
    <property type="match status" value="1"/>
</dbReference>
<dbReference type="Proteomes" id="UP000703269">
    <property type="component" value="Unassembled WGS sequence"/>
</dbReference>
<dbReference type="GO" id="GO:0006289">
    <property type="term" value="P:nucleotide-excision repair"/>
    <property type="evidence" value="ECO:0007669"/>
    <property type="project" value="TreeGrafter"/>
</dbReference>
<dbReference type="EMBL" id="BPQB01000005">
    <property type="protein sequence ID" value="GJE87148.1"/>
    <property type="molecule type" value="Genomic_DNA"/>
</dbReference>
<evidence type="ECO:0000256" key="4">
    <source>
        <dbReference type="ARBA" id="ARBA00023125"/>
    </source>
</evidence>
<dbReference type="PANTHER" id="PTHR13989:SF16">
    <property type="entry name" value="REPLICATION PROTEIN A2"/>
    <property type="match status" value="1"/>
</dbReference>
<keyword evidence="5" id="KW-0539">Nucleus</keyword>
<dbReference type="GO" id="GO:0035861">
    <property type="term" value="C:site of double-strand break"/>
    <property type="evidence" value="ECO:0007669"/>
    <property type="project" value="TreeGrafter"/>
</dbReference>
<evidence type="ECO:0000256" key="5">
    <source>
        <dbReference type="ARBA" id="ARBA00023242"/>
    </source>
</evidence>
<evidence type="ECO:0000259" key="7">
    <source>
        <dbReference type="Pfam" id="PF01336"/>
    </source>
</evidence>
<dbReference type="InterPro" id="IPR036388">
    <property type="entry name" value="WH-like_DNA-bd_sf"/>
</dbReference>
<protein>
    <submittedName>
        <fullName evidence="9">Replication protein A subunit</fullName>
    </submittedName>
</protein>
<evidence type="ECO:0000256" key="3">
    <source>
        <dbReference type="ARBA" id="ARBA00022705"/>
    </source>
</evidence>
<dbReference type="PIRSF" id="PIRSF036949">
    <property type="entry name" value="RPA32"/>
    <property type="match status" value="1"/>
</dbReference>
<evidence type="ECO:0000259" key="8">
    <source>
        <dbReference type="Pfam" id="PF08784"/>
    </source>
</evidence>
<comment type="subcellular location">
    <subcellularLocation>
        <location evidence="1">Nucleus</location>
    </subcellularLocation>
</comment>
<dbReference type="Pfam" id="PF08784">
    <property type="entry name" value="RPA_C"/>
    <property type="match status" value="1"/>
</dbReference>
<evidence type="ECO:0000313" key="10">
    <source>
        <dbReference type="Proteomes" id="UP000703269"/>
    </source>
</evidence>
<evidence type="ECO:0000256" key="2">
    <source>
        <dbReference type="ARBA" id="ARBA00007815"/>
    </source>
</evidence>
<comment type="similarity">
    <text evidence="2">Belongs to the replication factor A protein 2 family.</text>
</comment>
<dbReference type="InterPro" id="IPR004365">
    <property type="entry name" value="NA-bd_OB_tRNA"/>
</dbReference>
<dbReference type="InterPro" id="IPR014646">
    <property type="entry name" value="Rfa2/RPA32"/>
</dbReference>
<dbReference type="GO" id="GO:0000724">
    <property type="term" value="P:double-strand break repair via homologous recombination"/>
    <property type="evidence" value="ECO:0007669"/>
    <property type="project" value="TreeGrafter"/>
</dbReference>
<name>A0A9P3LAM8_9APHY</name>
<feature type="domain" description="Replication protein A C-terminal" evidence="8">
    <location>
        <begin position="161"/>
        <end position="261"/>
    </location>
</feature>
<dbReference type="PANTHER" id="PTHR13989">
    <property type="entry name" value="REPLICATION PROTEIN A-RELATED"/>
    <property type="match status" value="1"/>
</dbReference>
<dbReference type="Gene3D" id="1.10.10.10">
    <property type="entry name" value="Winged helix-like DNA-binding domain superfamily/Winged helix DNA-binding domain"/>
    <property type="match status" value="1"/>
</dbReference>
<dbReference type="AlphaFoldDB" id="A0A9P3LAM8"/>
<dbReference type="SUPFAM" id="SSF46785">
    <property type="entry name" value="Winged helix' DNA-binding domain"/>
    <property type="match status" value="1"/>
</dbReference>
<evidence type="ECO:0000256" key="1">
    <source>
        <dbReference type="ARBA" id="ARBA00004123"/>
    </source>
</evidence>
<dbReference type="InterPro" id="IPR040260">
    <property type="entry name" value="RFA2-like"/>
</dbReference>
<reference evidence="9 10" key="1">
    <citation type="submission" date="2021-08" db="EMBL/GenBank/DDBJ databases">
        <title>Draft Genome Sequence of Phanerochaete sordida strain YK-624.</title>
        <authorList>
            <person name="Mori T."/>
            <person name="Dohra H."/>
            <person name="Suzuki T."/>
            <person name="Kawagishi H."/>
            <person name="Hirai H."/>
        </authorList>
    </citation>
    <scope>NUCLEOTIDE SEQUENCE [LARGE SCALE GENOMIC DNA]</scope>
    <source>
        <strain evidence="9 10">YK-624</strain>
    </source>
</reference>
<evidence type="ECO:0000256" key="6">
    <source>
        <dbReference type="SAM" id="MobiDB-lite"/>
    </source>
</evidence>
<dbReference type="GO" id="GO:0003697">
    <property type="term" value="F:single-stranded DNA binding"/>
    <property type="evidence" value="ECO:0007669"/>
    <property type="project" value="TreeGrafter"/>
</dbReference>
<dbReference type="OrthoDB" id="25571at2759"/>
<organism evidence="9 10">
    <name type="scientific">Phanerochaete sordida</name>
    <dbReference type="NCBI Taxonomy" id="48140"/>
    <lineage>
        <taxon>Eukaryota</taxon>
        <taxon>Fungi</taxon>
        <taxon>Dikarya</taxon>
        <taxon>Basidiomycota</taxon>
        <taxon>Agaricomycotina</taxon>
        <taxon>Agaricomycetes</taxon>
        <taxon>Polyporales</taxon>
        <taxon>Phanerochaetaceae</taxon>
        <taxon>Phanerochaete</taxon>
    </lineage>
</organism>
<evidence type="ECO:0000313" key="9">
    <source>
        <dbReference type="EMBL" id="GJE87148.1"/>
    </source>
</evidence>
<dbReference type="GO" id="GO:0005662">
    <property type="term" value="C:DNA replication factor A complex"/>
    <property type="evidence" value="ECO:0007669"/>
    <property type="project" value="TreeGrafter"/>
</dbReference>
<dbReference type="Gene3D" id="2.40.50.140">
    <property type="entry name" value="Nucleic acid-binding proteins"/>
    <property type="match status" value="1"/>
</dbReference>
<sequence>MSQYNDYYANKGEGGGFMASPGGFDSPSSAARRQNAQQALRPVTISQLARASQAHADAEFRIDDMEIGQITLVGQVMQVKNQATNSTYVLDDGTGRFEARHWNDANAGEDERGIKENAYMRVMGTLKSFGGRTYINATHIRPCKDKHEQDFHVLEAMTVTLTLQRGPPGQQQNGHASIQQAGANGSSAYTVQASTNGTNDQWAFLPELQRKIVHFILSQPNHTDGVHVSAVARAIGQDAQGISLALDQLMDEGHVYTTSDESHFDVSV</sequence>
<dbReference type="InterPro" id="IPR012340">
    <property type="entry name" value="NA-bd_OB-fold"/>
</dbReference>
<dbReference type="InterPro" id="IPR036390">
    <property type="entry name" value="WH_DNA-bd_sf"/>
</dbReference>
<proteinExistence type="inferred from homology"/>
<gene>
    <name evidence="9" type="ORF">PsYK624_032310</name>
</gene>
<keyword evidence="3" id="KW-0235">DNA replication</keyword>
<feature type="domain" description="OB" evidence="7">
    <location>
        <begin position="70"/>
        <end position="142"/>
    </location>
</feature>
<feature type="region of interest" description="Disordered" evidence="6">
    <location>
        <begin position="164"/>
        <end position="183"/>
    </location>
</feature>
<dbReference type="InterPro" id="IPR014892">
    <property type="entry name" value="RPA_C"/>
</dbReference>
<keyword evidence="10" id="KW-1185">Reference proteome</keyword>
<comment type="caution">
    <text evidence="9">The sequence shown here is derived from an EMBL/GenBank/DDBJ whole genome shotgun (WGS) entry which is preliminary data.</text>
</comment>